<sequence>MAPPTGAVEQCTDPALGALPPPLRGRVGVGGAPGETPSSWPPTPAPSPQGGGEPTRRAFIAGSLALCGGALLSSVLAHPALAQATKAELDAYSVTAAERIEVRARAIESFDLRDRAARRFGALQFRSGLVLTSSFRGFGGLSALRLDPKGERFVAVSDRGSWFTGRIVYNSTAMTALADVEAAPILGADGQPLTRRKWYDSESLAFDGGTAYVGYERVNQIVKFDYGRDGVQARGQPIIVPPALRKLPNNKGIETLVAVPKGLPLAGTLIAISERGLDAERNIMGFLIGGKTPGAFAVRRTEGYDISDAALLPAGDLLILERKFSWLEGVHIRIRRIALASLAPGAIVDGPALFTADLGHDIDNMEGIDVHRDAAGDTVLTLLSDDNFSMLQRTLLLQFTLIED</sequence>
<gene>
    <name evidence="3" type="ORF">D4Q52_24245</name>
</gene>
<feature type="domain" description="Phytase-like" evidence="2">
    <location>
        <begin position="137"/>
        <end position="388"/>
    </location>
</feature>
<protein>
    <submittedName>
        <fullName evidence="3">Twin-arginine translocation pathway signal</fullName>
    </submittedName>
</protein>
<dbReference type="AlphaFoldDB" id="A0A418UXN2"/>
<dbReference type="InterPro" id="IPR014567">
    <property type="entry name" value="UCP031900"/>
</dbReference>
<dbReference type="PROSITE" id="PS51318">
    <property type="entry name" value="TAT"/>
    <property type="match status" value="1"/>
</dbReference>
<evidence type="ECO:0000256" key="1">
    <source>
        <dbReference type="SAM" id="MobiDB-lite"/>
    </source>
</evidence>
<dbReference type="PIRSF" id="PIRSF031900">
    <property type="entry name" value="UCP031900"/>
    <property type="match status" value="1"/>
</dbReference>
<evidence type="ECO:0000313" key="3">
    <source>
        <dbReference type="EMBL" id="RJF66297.1"/>
    </source>
</evidence>
<evidence type="ECO:0000259" key="2">
    <source>
        <dbReference type="Pfam" id="PF13449"/>
    </source>
</evidence>
<dbReference type="OrthoDB" id="9798693at2"/>
<comment type="caution">
    <text evidence="3">The sequence shown here is derived from an EMBL/GenBank/DDBJ whole genome shotgun (WGS) entry which is preliminary data.</text>
</comment>
<dbReference type="EMBL" id="QYYD01000038">
    <property type="protein sequence ID" value="RJF66297.1"/>
    <property type="molecule type" value="Genomic_DNA"/>
</dbReference>
<dbReference type="Proteomes" id="UP000285523">
    <property type="component" value="Unassembled WGS sequence"/>
</dbReference>
<accession>A0A418UXN2</accession>
<reference evidence="3 4" key="1">
    <citation type="submission" date="2018-09" db="EMBL/GenBank/DDBJ databases">
        <title>Draft genome sequence of Rhodopseudomonas palustris 2.1.18.</title>
        <authorList>
            <person name="Robertson S.L."/>
            <person name="Meyer T.E."/>
            <person name="Kyndt J.A."/>
        </authorList>
    </citation>
    <scope>NUCLEOTIDE SEQUENCE [LARGE SCALE GENOMIC DNA]</scope>
    <source>
        <strain evidence="3 4">2.1.18</strain>
    </source>
</reference>
<dbReference type="SUPFAM" id="SSF50956">
    <property type="entry name" value="Thermostable phytase (3-phytase)"/>
    <property type="match status" value="1"/>
</dbReference>
<organism evidence="3 4">
    <name type="scientific">Rhodopseudomonas palustris</name>
    <dbReference type="NCBI Taxonomy" id="1076"/>
    <lineage>
        <taxon>Bacteria</taxon>
        <taxon>Pseudomonadati</taxon>
        <taxon>Pseudomonadota</taxon>
        <taxon>Alphaproteobacteria</taxon>
        <taxon>Hyphomicrobiales</taxon>
        <taxon>Nitrobacteraceae</taxon>
        <taxon>Rhodopseudomonas</taxon>
    </lineage>
</organism>
<dbReference type="Pfam" id="PF13449">
    <property type="entry name" value="Phytase-like"/>
    <property type="match status" value="1"/>
</dbReference>
<proteinExistence type="predicted"/>
<dbReference type="InterPro" id="IPR006311">
    <property type="entry name" value="TAT_signal"/>
</dbReference>
<evidence type="ECO:0000313" key="4">
    <source>
        <dbReference type="Proteomes" id="UP000285523"/>
    </source>
</evidence>
<feature type="region of interest" description="Disordered" evidence="1">
    <location>
        <begin position="1"/>
        <end position="55"/>
    </location>
</feature>
<dbReference type="InterPro" id="IPR027372">
    <property type="entry name" value="Phytase-like_dom"/>
</dbReference>
<name>A0A418UXN2_RHOPL</name>